<feature type="domain" description="ZSWIM1/3 RNaseH-like" evidence="1">
    <location>
        <begin position="1"/>
        <end position="68"/>
    </location>
</feature>
<dbReference type="PANTHER" id="PTHR31569">
    <property type="entry name" value="SWIM-TYPE DOMAIN-CONTAINING PROTEIN"/>
    <property type="match status" value="1"/>
</dbReference>
<dbReference type="InterPro" id="IPR052579">
    <property type="entry name" value="Zinc_finger_SWIM"/>
</dbReference>
<dbReference type="InterPro" id="IPR048324">
    <property type="entry name" value="ZSWIM1-3_RNaseH-like"/>
</dbReference>
<dbReference type="OrthoDB" id="124569at2759"/>
<gene>
    <name evidence="2" type="ORF">PHMEG_0003092</name>
</gene>
<accession>A0A225WYV2</accession>
<dbReference type="EMBL" id="NBNE01000152">
    <property type="protein sequence ID" value="OWZ22227.1"/>
    <property type="molecule type" value="Genomic_DNA"/>
</dbReference>
<reference evidence="3" key="1">
    <citation type="submission" date="2017-03" db="EMBL/GenBank/DDBJ databases">
        <title>Phytopthora megakarya and P. palmivora, two closely related causual agents of cacao black pod achieved similar genome size and gene model numbers by different mechanisms.</title>
        <authorList>
            <person name="Ali S."/>
            <person name="Shao J."/>
            <person name="Larry D.J."/>
            <person name="Kronmiller B."/>
            <person name="Shen D."/>
            <person name="Strem M.D."/>
            <person name="Melnick R.L."/>
            <person name="Guiltinan M.J."/>
            <person name="Tyler B.M."/>
            <person name="Meinhardt L.W."/>
            <person name="Bailey B.A."/>
        </authorList>
    </citation>
    <scope>NUCLEOTIDE SEQUENCE [LARGE SCALE GENOMIC DNA]</scope>
    <source>
        <strain evidence="3">zdho120</strain>
    </source>
</reference>
<evidence type="ECO:0000313" key="3">
    <source>
        <dbReference type="Proteomes" id="UP000198211"/>
    </source>
</evidence>
<sequence>MRRLFTLFPELLLIDCTHKTNRYDHQLCSIMVMDAFGSVQFVQHTVIETNSDWHMRKTMDHFKEAKSVMSKC</sequence>
<proteinExistence type="predicted"/>
<comment type="caution">
    <text evidence="2">The sequence shown here is derived from an EMBL/GenBank/DDBJ whole genome shotgun (WGS) entry which is preliminary data.</text>
</comment>
<dbReference type="PANTHER" id="PTHR31569:SF4">
    <property type="entry name" value="SWIM-TYPE DOMAIN-CONTAINING PROTEIN"/>
    <property type="match status" value="1"/>
</dbReference>
<evidence type="ECO:0000313" key="2">
    <source>
        <dbReference type="EMBL" id="OWZ22227.1"/>
    </source>
</evidence>
<name>A0A225WYV2_9STRA</name>
<dbReference type="Proteomes" id="UP000198211">
    <property type="component" value="Unassembled WGS sequence"/>
</dbReference>
<keyword evidence="3" id="KW-1185">Reference proteome</keyword>
<protein>
    <recommendedName>
        <fullName evidence="1">ZSWIM1/3 RNaseH-like domain-containing protein</fullName>
    </recommendedName>
</protein>
<evidence type="ECO:0000259" key="1">
    <source>
        <dbReference type="Pfam" id="PF21056"/>
    </source>
</evidence>
<organism evidence="2 3">
    <name type="scientific">Phytophthora megakarya</name>
    <dbReference type="NCBI Taxonomy" id="4795"/>
    <lineage>
        <taxon>Eukaryota</taxon>
        <taxon>Sar</taxon>
        <taxon>Stramenopiles</taxon>
        <taxon>Oomycota</taxon>
        <taxon>Peronosporomycetes</taxon>
        <taxon>Peronosporales</taxon>
        <taxon>Peronosporaceae</taxon>
        <taxon>Phytophthora</taxon>
    </lineage>
</organism>
<dbReference type="AlphaFoldDB" id="A0A225WYV2"/>
<dbReference type="Pfam" id="PF21056">
    <property type="entry name" value="ZSWIM1-3_RNaseH-like"/>
    <property type="match status" value="1"/>
</dbReference>